<evidence type="ECO:0000313" key="1">
    <source>
        <dbReference type="EMBL" id="KAF0039967.1"/>
    </source>
</evidence>
<organism evidence="1 2">
    <name type="scientific">Scophthalmus maximus</name>
    <name type="common">Turbot</name>
    <name type="synonym">Psetta maxima</name>
    <dbReference type="NCBI Taxonomy" id="52904"/>
    <lineage>
        <taxon>Eukaryota</taxon>
        <taxon>Metazoa</taxon>
        <taxon>Chordata</taxon>
        <taxon>Craniata</taxon>
        <taxon>Vertebrata</taxon>
        <taxon>Euteleostomi</taxon>
        <taxon>Actinopterygii</taxon>
        <taxon>Neopterygii</taxon>
        <taxon>Teleostei</taxon>
        <taxon>Neoteleostei</taxon>
        <taxon>Acanthomorphata</taxon>
        <taxon>Carangaria</taxon>
        <taxon>Pleuronectiformes</taxon>
        <taxon>Pleuronectoidei</taxon>
        <taxon>Scophthalmidae</taxon>
        <taxon>Scophthalmus</taxon>
    </lineage>
</organism>
<proteinExistence type="predicted"/>
<dbReference type="Proteomes" id="UP000438429">
    <property type="component" value="Unassembled WGS sequence"/>
</dbReference>
<dbReference type="EMBL" id="VEVO01000007">
    <property type="protein sequence ID" value="KAF0039967.1"/>
    <property type="molecule type" value="Genomic_DNA"/>
</dbReference>
<name>A0A6A4T1N2_SCOMX</name>
<evidence type="ECO:0000313" key="2">
    <source>
        <dbReference type="Proteomes" id="UP000438429"/>
    </source>
</evidence>
<protein>
    <submittedName>
        <fullName evidence="1">Uncharacterized protein</fullName>
    </submittedName>
</protein>
<accession>A0A6A4T1N2</accession>
<comment type="caution">
    <text evidence="1">The sequence shown here is derived from an EMBL/GenBank/DDBJ whole genome shotgun (WGS) entry which is preliminary data.</text>
</comment>
<gene>
    <name evidence="1" type="ORF">F2P81_008202</name>
</gene>
<reference evidence="1 2" key="1">
    <citation type="submission" date="2019-06" db="EMBL/GenBank/DDBJ databases">
        <title>Draft genomes of female and male turbot (Scophthalmus maximus).</title>
        <authorList>
            <person name="Xu H."/>
            <person name="Xu X.-W."/>
            <person name="Shao C."/>
            <person name="Chen S."/>
        </authorList>
    </citation>
    <scope>NUCLEOTIDE SEQUENCE [LARGE SCALE GENOMIC DNA]</scope>
    <source>
        <strain evidence="1">Ysfricsl-2016a</strain>
        <tissue evidence="1">Blood</tissue>
    </source>
</reference>
<sequence length="98" mass="11038">MFIATTSPRVADASCQRLGLVPHWWRQVTAGPPVSFDRAVSKLMLRFLPLRHATFCLRTFPLYEPQQLNVLSSSLVSLLNVRCVHGFIETAQVRESAV</sequence>
<dbReference type="AlphaFoldDB" id="A0A6A4T1N2"/>